<evidence type="ECO:0000313" key="4">
    <source>
        <dbReference type="Proteomes" id="UP000441455"/>
    </source>
</evidence>
<reference evidence="3 4" key="1">
    <citation type="submission" date="2019-08" db="EMBL/GenBank/DDBJ databases">
        <title>In-depth cultivation of the pig gut microbiome towards novel bacterial diversity and tailored functional studies.</title>
        <authorList>
            <person name="Wylensek D."/>
            <person name="Hitch T.C.A."/>
            <person name="Clavel T."/>
        </authorList>
    </citation>
    <scope>NUCLEOTIDE SEQUENCE [LARGE SCALE GENOMIC DNA]</scope>
    <source>
        <strain evidence="3 4">WCA-389-WT-5B</strain>
    </source>
</reference>
<dbReference type="CDD" id="cd01610">
    <property type="entry name" value="PAP2_like"/>
    <property type="match status" value="1"/>
</dbReference>
<sequence length="170" mass="19183">MHFERHYDRTYARLTRPFRGRPWAVRGLFLLNGALVVLMYIAYPLLLWQLYTQGGMASPGLRKAFWIPAISFLLLTLVRSRINRPRPYEAWPITPLIPRNKQGESFPSRHVFSSTIIAMTYLYFHPPVGAAFLLVSLISALVRVLAGVHYPTDVGAGMMVGVIAGLALWG</sequence>
<comment type="caution">
    <text evidence="3">The sequence shown here is derived from an EMBL/GenBank/DDBJ whole genome shotgun (WGS) entry which is preliminary data.</text>
</comment>
<dbReference type="Gene3D" id="1.20.144.10">
    <property type="entry name" value="Phosphatidic acid phosphatase type 2/haloperoxidase"/>
    <property type="match status" value="1"/>
</dbReference>
<keyword evidence="1" id="KW-1133">Transmembrane helix</keyword>
<gene>
    <name evidence="3" type="ORF">FX155_04590</name>
</gene>
<dbReference type="AlphaFoldDB" id="A0A6N7VXQ1"/>
<proteinExistence type="predicted"/>
<keyword evidence="1" id="KW-0472">Membrane</keyword>
<dbReference type="Pfam" id="PF01569">
    <property type="entry name" value="PAP2"/>
    <property type="match status" value="1"/>
</dbReference>
<feature type="transmembrane region" description="Helical" evidence="1">
    <location>
        <begin position="23"/>
        <end position="43"/>
    </location>
</feature>
<dbReference type="EMBL" id="VULN01000005">
    <property type="protein sequence ID" value="MSS81881.1"/>
    <property type="molecule type" value="Genomic_DNA"/>
</dbReference>
<protein>
    <submittedName>
        <fullName evidence="3">Phosphatase PAP2 family protein</fullName>
    </submittedName>
</protein>
<dbReference type="SUPFAM" id="SSF48317">
    <property type="entry name" value="Acid phosphatase/Vanadium-dependent haloperoxidase"/>
    <property type="match status" value="1"/>
</dbReference>
<name>A0A6N7VXQ1_ACIFE</name>
<dbReference type="SMART" id="SM00014">
    <property type="entry name" value="acidPPc"/>
    <property type="match status" value="1"/>
</dbReference>
<feature type="transmembrane region" description="Helical" evidence="1">
    <location>
        <begin position="148"/>
        <end position="169"/>
    </location>
</feature>
<feature type="domain" description="Phosphatidic acid phosphatase type 2/haloperoxidase" evidence="2">
    <location>
        <begin position="60"/>
        <end position="169"/>
    </location>
</feature>
<dbReference type="PANTHER" id="PTHR14969">
    <property type="entry name" value="SPHINGOSINE-1-PHOSPHATE PHOSPHOHYDROLASE"/>
    <property type="match status" value="1"/>
</dbReference>
<evidence type="ECO:0000259" key="2">
    <source>
        <dbReference type="SMART" id="SM00014"/>
    </source>
</evidence>
<accession>A0A6N7VXQ1</accession>
<feature type="transmembrane region" description="Helical" evidence="1">
    <location>
        <begin position="63"/>
        <end position="82"/>
    </location>
</feature>
<organism evidence="3 4">
    <name type="scientific">Acidaminococcus fermentans</name>
    <dbReference type="NCBI Taxonomy" id="905"/>
    <lineage>
        <taxon>Bacteria</taxon>
        <taxon>Bacillati</taxon>
        <taxon>Bacillota</taxon>
        <taxon>Negativicutes</taxon>
        <taxon>Acidaminococcales</taxon>
        <taxon>Acidaminococcaceae</taxon>
        <taxon>Acidaminococcus</taxon>
    </lineage>
</organism>
<feature type="transmembrane region" description="Helical" evidence="1">
    <location>
        <begin position="122"/>
        <end position="142"/>
    </location>
</feature>
<dbReference type="RefSeq" id="WP_154487894.1">
    <property type="nucleotide sequence ID" value="NZ_VULN01000005.1"/>
</dbReference>
<dbReference type="PANTHER" id="PTHR14969:SF13">
    <property type="entry name" value="AT30094P"/>
    <property type="match status" value="1"/>
</dbReference>
<evidence type="ECO:0000256" key="1">
    <source>
        <dbReference type="SAM" id="Phobius"/>
    </source>
</evidence>
<dbReference type="Proteomes" id="UP000441455">
    <property type="component" value="Unassembled WGS sequence"/>
</dbReference>
<dbReference type="InterPro" id="IPR000326">
    <property type="entry name" value="PAP2/HPO"/>
</dbReference>
<dbReference type="InterPro" id="IPR036938">
    <property type="entry name" value="PAP2/HPO_sf"/>
</dbReference>
<evidence type="ECO:0000313" key="3">
    <source>
        <dbReference type="EMBL" id="MSS81881.1"/>
    </source>
</evidence>
<keyword evidence="1" id="KW-0812">Transmembrane</keyword>
<dbReference type="OrthoDB" id="9789113at2"/>